<keyword evidence="2" id="KW-1185">Reference proteome</keyword>
<evidence type="ECO:0000313" key="2">
    <source>
        <dbReference type="Proteomes" id="UP000324222"/>
    </source>
</evidence>
<dbReference type="Proteomes" id="UP000324222">
    <property type="component" value="Unassembled WGS sequence"/>
</dbReference>
<sequence>MEVEMMVMVVVKEVRKWVLGRKETLTEGVTKTGVGSGCAVGPGMGGWCAGWRGEGKSALYCGREGGTAGWVSDGANEGWPQSSVFLLRSFLSQVIRKVAKSKIFTRSARIVLRLLPLGRAGLGWRSQSALCYNSAELGLDSK</sequence>
<comment type="caution">
    <text evidence="1">The sequence shown here is derived from an EMBL/GenBank/DDBJ whole genome shotgun (WGS) entry which is preliminary data.</text>
</comment>
<protein>
    <submittedName>
        <fullName evidence="1">Uncharacterized protein</fullName>
    </submittedName>
</protein>
<dbReference type="EMBL" id="VSRR010011372">
    <property type="protein sequence ID" value="MPC53086.1"/>
    <property type="molecule type" value="Genomic_DNA"/>
</dbReference>
<evidence type="ECO:0000313" key="1">
    <source>
        <dbReference type="EMBL" id="MPC53086.1"/>
    </source>
</evidence>
<accession>A0A5B7G6G9</accession>
<dbReference type="AlphaFoldDB" id="A0A5B7G6G9"/>
<gene>
    <name evidence="1" type="ORF">E2C01_046971</name>
</gene>
<reference evidence="1 2" key="1">
    <citation type="submission" date="2019-05" db="EMBL/GenBank/DDBJ databases">
        <title>Another draft genome of Portunus trituberculatus and its Hox gene families provides insights of decapod evolution.</title>
        <authorList>
            <person name="Jeong J.-H."/>
            <person name="Song I."/>
            <person name="Kim S."/>
            <person name="Choi T."/>
            <person name="Kim D."/>
            <person name="Ryu S."/>
            <person name="Kim W."/>
        </authorList>
    </citation>
    <scope>NUCLEOTIDE SEQUENCE [LARGE SCALE GENOMIC DNA]</scope>
    <source>
        <tissue evidence="1">Muscle</tissue>
    </source>
</reference>
<name>A0A5B7G6G9_PORTR</name>
<organism evidence="1 2">
    <name type="scientific">Portunus trituberculatus</name>
    <name type="common">Swimming crab</name>
    <name type="synonym">Neptunus trituberculatus</name>
    <dbReference type="NCBI Taxonomy" id="210409"/>
    <lineage>
        <taxon>Eukaryota</taxon>
        <taxon>Metazoa</taxon>
        <taxon>Ecdysozoa</taxon>
        <taxon>Arthropoda</taxon>
        <taxon>Crustacea</taxon>
        <taxon>Multicrustacea</taxon>
        <taxon>Malacostraca</taxon>
        <taxon>Eumalacostraca</taxon>
        <taxon>Eucarida</taxon>
        <taxon>Decapoda</taxon>
        <taxon>Pleocyemata</taxon>
        <taxon>Brachyura</taxon>
        <taxon>Eubrachyura</taxon>
        <taxon>Portunoidea</taxon>
        <taxon>Portunidae</taxon>
        <taxon>Portuninae</taxon>
        <taxon>Portunus</taxon>
    </lineage>
</organism>
<proteinExistence type="predicted"/>